<dbReference type="Pfam" id="PF01161">
    <property type="entry name" value="PBP"/>
    <property type="match status" value="1"/>
</dbReference>
<dbReference type="GO" id="GO:0005543">
    <property type="term" value="F:phospholipid binding"/>
    <property type="evidence" value="ECO:0007669"/>
    <property type="project" value="TreeGrafter"/>
</dbReference>
<dbReference type="EMBL" id="MU864491">
    <property type="protein sequence ID" value="KAK4184396.1"/>
    <property type="molecule type" value="Genomic_DNA"/>
</dbReference>
<feature type="compositionally biased region" description="Polar residues" evidence="1">
    <location>
        <begin position="1"/>
        <end position="10"/>
    </location>
</feature>
<sequence>MMRNPPSSITDLLDELSPLSSAPPRSADLRIHFPETTVKHPGVQLSRQETAPTPTFSVSATALSKNLTLPNCDLSPVSSHDSSAENATDNPAETANEPTSTEPDAPTSDTNPLTIPRFLVATIDLDPPFPSFPVLGPILHGMQADLALSTTATEDPENQGEFIPLEHDKNMMEHEDEGESVAGYVGPSPPPLGNPHRYLSLLWEQPRGLNSSRIREELGLREHGAIGAMKRMWWDQEDFERRLGLGKVLAGNYFVV</sequence>
<accession>A0AAN6WN69</accession>
<proteinExistence type="predicted"/>
<dbReference type="SUPFAM" id="SSF49777">
    <property type="entry name" value="PEBP-like"/>
    <property type="match status" value="1"/>
</dbReference>
<dbReference type="InterPro" id="IPR035810">
    <property type="entry name" value="PEBP_euk"/>
</dbReference>
<dbReference type="PANTHER" id="PTHR11362">
    <property type="entry name" value="PHOSPHATIDYLETHANOLAMINE-BINDING PROTEIN"/>
    <property type="match status" value="1"/>
</dbReference>
<dbReference type="InterPro" id="IPR036610">
    <property type="entry name" value="PEBP-like_sf"/>
</dbReference>
<evidence type="ECO:0000313" key="3">
    <source>
        <dbReference type="Proteomes" id="UP001302126"/>
    </source>
</evidence>
<dbReference type="InterPro" id="IPR008914">
    <property type="entry name" value="PEBP"/>
</dbReference>
<feature type="region of interest" description="Disordered" evidence="1">
    <location>
        <begin position="74"/>
        <end position="113"/>
    </location>
</feature>
<gene>
    <name evidence="2" type="ORF">QBC35DRAFT_58960</name>
</gene>
<feature type="region of interest" description="Disordered" evidence="1">
    <location>
        <begin position="1"/>
        <end position="54"/>
    </location>
</feature>
<dbReference type="PANTHER" id="PTHR11362:SF78">
    <property type="entry name" value="PROTEASE INHIBITOR"/>
    <property type="match status" value="1"/>
</dbReference>
<dbReference type="CDD" id="cd00866">
    <property type="entry name" value="PEBP_euk"/>
    <property type="match status" value="1"/>
</dbReference>
<dbReference type="GO" id="GO:0046578">
    <property type="term" value="P:regulation of Ras protein signal transduction"/>
    <property type="evidence" value="ECO:0007669"/>
    <property type="project" value="TreeGrafter"/>
</dbReference>
<protein>
    <submittedName>
        <fullName evidence="2">Phosphatidylethanolamine-binding protein</fullName>
    </submittedName>
</protein>
<dbReference type="GO" id="GO:0030414">
    <property type="term" value="F:peptidase inhibitor activity"/>
    <property type="evidence" value="ECO:0007669"/>
    <property type="project" value="TreeGrafter"/>
</dbReference>
<feature type="compositionally biased region" description="Polar residues" evidence="1">
    <location>
        <begin position="45"/>
        <end position="54"/>
    </location>
</feature>
<reference evidence="2" key="1">
    <citation type="journal article" date="2023" name="Mol. Phylogenet. Evol.">
        <title>Genome-scale phylogeny and comparative genomics of the fungal order Sordariales.</title>
        <authorList>
            <person name="Hensen N."/>
            <person name="Bonometti L."/>
            <person name="Westerberg I."/>
            <person name="Brannstrom I.O."/>
            <person name="Guillou S."/>
            <person name="Cros-Aarteil S."/>
            <person name="Calhoun S."/>
            <person name="Haridas S."/>
            <person name="Kuo A."/>
            <person name="Mondo S."/>
            <person name="Pangilinan J."/>
            <person name="Riley R."/>
            <person name="LaButti K."/>
            <person name="Andreopoulos B."/>
            <person name="Lipzen A."/>
            <person name="Chen C."/>
            <person name="Yan M."/>
            <person name="Daum C."/>
            <person name="Ng V."/>
            <person name="Clum A."/>
            <person name="Steindorff A."/>
            <person name="Ohm R.A."/>
            <person name="Martin F."/>
            <person name="Silar P."/>
            <person name="Natvig D.O."/>
            <person name="Lalanne C."/>
            <person name="Gautier V."/>
            <person name="Ament-Velasquez S.L."/>
            <person name="Kruys A."/>
            <person name="Hutchinson M.I."/>
            <person name="Powell A.J."/>
            <person name="Barry K."/>
            <person name="Miller A.N."/>
            <person name="Grigoriev I.V."/>
            <person name="Debuchy R."/>
            <person name="Gladieux P."/>
            <person name="Hiltunen Thoren M."/>
            <person name="Johannesson H."/>
        </authorList>
    </citation>
    <scope>NUCLEOTIDE SEQUENCE</scope>
    <source>
        <strain evidence="2">PSN309</strain>
    </source>
</reference>
<dbReference type="Proteomes" id="UP001302126">
    <property type="component" value="Unassembled WGS sequence"/>
</dbReference>
<dbReference type="AlphaFoldDB" id="A0AAN6WN69"/>
<name>A0AAN6WN69_9PEZI</name>
<comment type="caution">
    <text evidence="2">The sequence shown here is derived from an EMBL/GenBank/DDBJ whole genome shotgun (WGS) entry which is preliminary data.</text>
</comment>
<reference evidence="2" key="2">
    <citation type="submission" date="2023-05" db="EMBL/GenBank/DDBJ databases">
        <authorList>
            <consortium name="Lawrence Berkeley National Laboratory"/>
            <person name="Steindorff A."/>
            <person name="Hensen N."/>
            <person name="Bonometti L."/>
            <person name="Westerberg I."/>
            <person name="Brannstrom I.O."/>
            <person name="Guillou S."/>
            <person name="Cros-Aarteil S."/>
            <person name="Calhoun S."/>
            <person name="Haridas S."/>
            <person name="Kuo A."/>
            <person name="Mondo S."/>
            <person name="Pangilinan J."/>
            <person name="Riley R."/>
            <person name="Labutti K."/>
            <person name="Andreopoulos B."/>
            <person name="Lipzen A."/>
            <person name="Chen C."/>
            <person name="Yanf M."/>
            <person name="Daum C."/>
            <person name="Ng V."/>
            <person name="Clum A."/>
            <person name="Ohm R."/>
            <person name="Martin F."/>
            <person name="Silar P."/>
            <person name="Natvig D."/>
            <person name="Lalanne C."/>
            <person name="Gautier V."/>
            <person name="Ament-Velasquez S.L."/>
            <person name="Kruys A."/>
            <person name="Hutchinson M.I."/>
            <person name="Powell A.J."/>
            <person name="Barry K."/>
            <person name="Miller A.N."/>
            <person name="Grigoriev I.V."/>
            <person name="Debuchy R."/>
            <person name="Gladieux P."/>
            <person name="Thoren M.H."/>
            <person name="Johannesson H."/>
        </authorList>
    </citation>
    <scope>NUCLEOTIDE SEQUENCE</scope>
    <source>
        <strain evidence="2">PSN309</strain>
    </source>
</reference>
<feature type="compositionally biased region" description="Polar residues" evidence="1">
    <location>
        <begin position="76"/>
        <end position="113"/>
    </location>
</feature>
<evidence type="ECO:0000256" key="1">
    <source>
        <dbReference type="SAM" id="MobiDB-lite"/>
    </source>
</evidence>
<keyword evidence="3" id="KW-1185">Reference proteome</keyword>
<evidence type="ECO:0000313" key="2">
    <source>
        <dbReference type="EMBL" id="KAK4184396.1"/>
    </source>
</evidence>
<organism evidence="2 3">
    <name type="scientific">Podospora australis</name>
    <dbReference type="NCBI Taxonomy" id="1536484"/>
    <lineage>
        <taxon>Eukaryota</taxon>
        <taxon>Fungi</taxon>
        <taxon>Dikarya</taxon>
        <taxon>Ascomycota</taxon>
        <taxon>Pezizomycotina</taxon>
        <taxon>Sordariomycetes</taxon>
        <taxon>Sordariomycetidae</taxon>
        <taxon>Sordariales</taxon>
        <taxon>Podosporaceae</taxon>
        <taxon>Podospora</taxon>
    </lineage>
</organism>
<dbReference type="Gene3D" id="3.90.280.10">
    <property type="entry name" value="PEBP-like"/>
    <property type="match status" value="1"/>
</dbReference>
<dbReference type="GO" id="GO:0030162">
    <property type="term" value="P:regulation of proteolysis"/>
    <property type="evidence" value="ECO:0007669"/>
    <property type="project" value="TreeGrafter"/>
</dbReference>
<feature type="compositionally biased region" description="Low complexity" evidence="1">
    <location>
        <begin position="16"/>
        <end position="26"/>
    </location>
</feature>